<accession>A0A7R7IDE8</accession>
<feature type="transmembrane region" description="Helical" evidence="6">
    <location>
        <begin position="751"/>
        <end position="774"/>
    </location>
</feature>
<feature type="domain" description="ABC3 transporter permease C-terminal" evidence="7">
    <location>
        <begin position="665"/>
        <end position="773"/>
    </location>
</feature>
<evidence type="ECO:0000256" key="3">
    <source>
        <dbReference type="ARBA" id="ARBA00022692"/>
    </source>
</evidence>
<gene>
    <name evidence="8" type="ORF">bsdtb5_12430</name>
</gene>
<feature type="transmembrane region" description="Helical" evidence="6">
    <location>
        <begin position="435"/>
        <end position="455"/>
    </location>
</feature>
<feature type="transmembrane region" description="Helical" evidence="6">
    <location>
        <begin position="268"/>
        <end position="289"/>
    </location>
</feature>
<feature type="transmembrane region" description="Helical" evidence="6">
    <location>
        <begin position="310"/>
        <end position="334"/>
    </location>
</feature>
<evidence type="ECO:0000256" key="4">
    <source>
        <dbReference type="ARBA" id="ARBA00022989"/>
    </source>
</evidence>
<evidence type="ECO:0000256" key="2">
    <source>
        <dbReference type="ARBA" id="ARBA00022475"/>
    </source>
</evidence>
<evidence type="ECO:0000313" key="9">
    <source>
        <dbReference type="Proteomes" id="UP000595897"/>
    </source>
</evidence>
<dbReference type="GO" id="GO:0005886">
    <property type="term" value="C:plasma membrane"/>
    <property type="evidence" value="ECO:0007669"/>
    <property type="project" value="UniProtKB-SubCell"/>
</dbReference>
<dbReference type="InterPro" id="IPR003838">
    <property type="entry name" value="ABC3_permease_C"/>
</dbReference>
<keyword evidence="2" id="KW-1003">Cell membrane</keyword>
<feature type="transmembrane region" description="Helical" evidence="6">
    <location>
        <begin position="21"/>
        <end position="42"/>
    </location>
</feature>
<comment type="subcellular location">
    <subcellularLocation>
        <location evidence="1">Cell membrane</location>
        <topology evidence="1">Multi-pass membrane protein</topology>
    </subcellularLocation>
</comment>
<dbReference type="InterPro" id="IPR038766">
    <property type="entry name" value="Membrane_comp_ABC_pdt"/>
</dbReference>
<feature type="transmembrane region" description="Helical" evidence="6">
    <location>
        <begin position="712"/>
        <end position="731"/>
    </location>
</feature>
<dbReference type="PANTHER" id="PTHR30287">
    <property type="entry name" value="MEMBRANE COMPONENT OF PREDICTED ABC SUPERFAMILY METABOLITE UPTAKE TRANSPORTER"/>
    <property type="match status" value="1"/>
</dbReference>
<evidence type="ECO:0000256" key="5">
    <source>
        <dbReference type="ARBA" id="ARBA00023136"/>
    </source>
</evidence>
<sequence>MAILTIIRSNLKRKKGSILSIFLLVFIIALSLTTIISVNIGVTKGVEESCNYSNVPDMASFILKDKYNQQTVEQLQKEKEVKHIEVVDSIVSDYFSLNGKSASSSVYFVSYQPDAHPYHFFTKDGLTYKKDNLTEPKKGEIYVPIAFQNMYHCNIGDTAQIKTPKGIEKFRIAEFIEEPFIGASMLGFKMLMINQTDLLELTNQADGKKLLNSKIMNLYLKDSYKNQAYELKKQLNDKTGFINMSMYTLLKEEANSYTLLFTKVLSGILWAFAILLFVVTLMIIGHNVSTNIEMEYVSFGILKSQGFTSLQIRIILLLQYMLASILAIISGMLLSKIGIVQINRIFIPVNGLLVSNQIRVKESIGVLLVFVIIIAFYIQIKSRKVLKISPVQAISLGHEPVYFASHIDFSITKEIPMPLGTRLILKNLVGNMKRYISTILIMIILTFFAITITSLQQMSSDDNVDVIFGSIGSDISINYSKDTEQSKIDEIINYIRSKTKITKEFQITNRYLTLDGGEYLGHFISDTKNVIYPLEGRVPKYKNEIIVTDILSKLLKKTVGDKVKIQSGSKKAEYMIVGIYQNTSDAGKNFTMLLSGMKRINPKFAIHSVDIGISDRKQSKELVSHLKEQYKSEKDQLAFHDSNAEGDESNHTVILAINAVTAITYVLTIIFVAVVSFLLCHKMFRLEQVDLGIYKSLGFTTKSLRRQFTIRFVIVTLIGSIIGMLLNFLGNNQLMSILLRNMGISHYVTKYTMANLLIPILCVCGFTALFSYMISGKMKRVSPKNLIQE</sequence>
<evidence type="ECO:0000256" key="1">
    <source>
        <dbReference type="ARBA" id="ARBA00004651"/>
    </source>
</evidence>
<evidence type="ECO:0000313" key="8">
    <source>
        <dbReference type="EMBL" id="BCN29948.1"/>
    </source>
</evidence>
<dbReference type="AlphaFoldDB" id="A0A7R7IDE8"/>
<dbReference type="PANTHER" id="PTHR30287:SF2">
    <property type="entry name" value="BLL1001 PROTEIN"/>
    <property type="match status" value="1"/>
</dbReference>
<evidence type="ECO:0000259" key="7">
    <source>
        <dbReference type="Pfam" id="PF02687"/>
    </source>
</evidence>
<keyword evidence="4 6" id="KW-1133">Transmembrane helix</keyword>
<dbReference type="Pfam" id="PF02687">
    <property type="entry name" value="FtsX"/>
    <property type="match status" value="1"/>
</dbReference>
<dbReference type="EMBL" id="AP024169">
    <property type="protein sequence ID" value="BCN29948.1"/>
    <property type="molecule type" value="Genomic_DNA"/>
</dbReference>
<keyword evidence="9" id="KW-1185">Reference proteome</keyword>
<dbReference type="KEGG" id="ahb:bsdtb5_12430"/>
<reference evidence="8 9" key="1">
    <citation type="submission" date="2020-11" db="EMBL/GenBank/DDBJ databases">
        <title>Draft genome sequencing of a Lachnospiraceae strain isolated from anoxic soil subjected to BSD treatment.</title>
        <authorList>
            <person name="Uek A."/>
            <person name="Tonouchi A."/>
        </authorList>
    </citation>
    <scope>NUCLEOTIDE SEQUENCE [LARGE SCALE GENOMIC DNA]</scope>
    <source>
        <strain evidence="8 9">TB5</strain>
    </source>
</reference>
<dbReference type="RefSeq" id="WP_271715202.1">
    <property type="nucleotide sequence ID" value="NZ_AP024169.1"/>
</dbReference>
<protein>
    <recommendedName>
        <fullName evidence="7">ABC3 transporter permease C-terminal domain-containing protein</fullName>
    </recommendedName>
</protein>
<organism evidence="8 9">
    <name type="scientific">Anaeromicropila herbilytica</name>
    <dbReference type="NCBI Taxonomy" id="2785025"/>
    <lineage>
        <taxon>Bacteria</taxon>
        <taxon>Bacillati</taxon>
        <taxon>Bacillota</taxon>
        <taxon>Clostridia</taxon>
        <taxon>Lachnospirales</taxon>
        <taxon>Lachnospiraceae</taxon>
        <taxon>Anaeromicropila</taxon>
    </lineage>
</organism>
<feature type="transmembrane region" description="Helical" evidence="6">
    <location>
        <begin position="653"/>
        <end position="679"/>
    </location>
</feature>
<proteinExistence type="predicted"/>
<feature type="transmembrane region" description="Helical" evidence="6">
    <location>
        <begin position="363"/>
        <end position="380"/>
    </location>
</feature>
<evidence type="ECO:0000256" key="6">
    <source>
        <dbReference type="SAM" id="Phobius"/>
    </source>
</evidence>
<dbReference type="Proteomes" id="UP000595897">
    <property type="component" value="Chromosome"/>
</dbReference>
<keyword evidence="5 6" id="KW-0472">Membrane</keyword>
<name>A0A7R7IDE8_9FIRM</name>
<keyword evidence="3 6" id="KW-0812">Transmembrane</keyword>